<dbReference type="GO" id="GO:0048193">
    <property type="term" value="P:Golgi vesicle transport"/>
    <property type="evidence" value="ECO:0007669"/>
    <property type="project" value="TreeGrafter"/>
</dbReference>
<proteinExistence type="inferred from homology"/>
<keyword evidence="9" id="KW-0653">Protein transport</keyword>
<dbReference type="GO" id="GO:0005856">
    <property type="term" value="C:cytoskeleton"/>
    <property type="evidence" value="ECO:0007669"/>
    <property type="project" value="UniProtKB-SubCell"/>
</dbReference>
<keyword evidence="8" id="KW-0677">Repeat</keyword>
<feature type="domain" description="KIND" evidence="16">
    <location>
        <begin position="1"/>
        <end position="158"/>
    </location>
</feature>
<dbReference type="SMART" id="SM00750">
    <property type="entry name" value="KIND"/>
    <property type="match status" value="1"/>
</dbReference>
<dbReference type="GO" id="GO:0051295">
    <property type="term" value="P:establishment of meiotic spindle localization"/>
    <property type="evidence" value="ECO:0007669"/>
    <property type="project" value="TreeGrafter"/>
</dbReference>
<evidence type="ECO:0000256" key="12">
    <source>
        <dbReference type="ARBA" id="ARBA00023212"/>
    </source>
</evidence>
<evidence type="ECO:0008006" key="19">
    <source>
        <dbReference type="Google" id="ProtNLM"/>
    </source>
</evidence>
<evidence type="ECO:0000256" key="7">
    <source>
        <dbReference type="ARBA" id="ARBA00022490"/>
    </source>
</evidence>
<dbReference type="GO" id="GO:0008017">
    <property type="term" value="F:microtubule binding"/>
    <property type="evidence" value="ECO:0007669"/>
    <property type="project" value="TreeGrafter"/>
</dbReference>
<evidence type="ECO:0000256" key="2">
    <source>
        <dbReference type="ARBA" id="ARBA00004245"/>
    </source>
</evidence>
<keyword evidence="11" id="KW-0009">Actin-binding</keyword>
<dbReference type="CDD" id="cd22078">
    <property type="entry name" value="WH2_Spire1_r2-like"/>
    <property type="match status" value="1"/>
</dbReference>
<feature type="region of interest" description="Disordered" evidence="14">
    <location>
        <begin position="341"/>
        <end position="367"/>
    </location>
</feature>
<evidence type="ECO:0000259" key="15">
    <source>
        <dbReference type="PROSITE" id="PS51082"/>
    </source>
</evidence>
<dbReference type="PANTHER" id="PTHR21345:SF3">
    <property type="entry name" value="PROTEIN SPIRE"/>
    <property type="match status" value="1"/>
</dbReference>
<dbReference type="GO" id="GO:0045010">
    <property type="term" value="P:actin nucleation"/>
    <property type="evidence" value="ECO:0007669"/>
    <property type="project" value="InterPro"/>
</dbReference>
<evidence type="ECO:0000256" key="1">
    <source>
        <dbReference type="ARBA" id="ARBA00004180"/>
    </source>
</evidence>
<dbReference type="InterPro" id="IPR011019">
    <property type="entry name" value="KIND_dom"/>
</dbReference>
<evidence type="ECO:0000259" key="16">
    <source>
        <dbReference type="PROSITE" id="PS51377"/>
    </source>
</evidence>
<dbReference type="GO" id="GO:0005938">
    <property type="term" value="C:cell cortex"/>
    <property type="evidence" value="ECO:0007669"/>
    <property type="project" value="TreeGrafter"/>
</dbReference>
<keyword evidence="7" id="KW-0963">Cytoplasm</keyword>
<name>A0AAD9JHT9_9ANNE</name>
<comment type="caution">
    <text evidence="17">The sequence shown here is derived from an EMBL/GenBank/DDBJ whole genome shotgun (WGS) entry which is preliminary data.</text>
</comment>
<feature type="region of interest" description="Disordered" evidence="14">
    <location>
        <begin position="744"/>
        <end position="770"/>
    </location>
</feature>
<feature type="region of interest" description="Disordered" evidence="14">
    <location>
        <begin position="672"/>
        <end position="718"/>
    </location>
</feature>
<keyword evidence="18" id="KW-1185">Reference proteome</keyword>
<dbReference type="Gene3D" id="1.10.510.10">
    <property type="entry name" value="Transferase(Phosphotransferase) domain 1"/>
    <property type="match status" value="1"/>
</dbReference>
<dbReference type="GO" id="GO:0015031">
    <property type="term" value="P:protein transport"/>
    <property type="evidence" value="ECO:0007669"/>
    <property type="project" value="UniProtKB-KW"/>
</dbReference>
<dbReference type="GO" id="GO:0030041">
    <property type="term" value="P:actin filament polymerization"/>
    <property type="evidence" value="ECO:0007669"/>
    <property type="project" value="TreeGrafter"/>
</dbReference>
<dbReference type="EMBL" id="JAODUP010000303">
    <property type="protein sequence ID" value="KAK2153241.1"/>
    <property type="molecule type" value="Genomic_DNA"/>
</dbReference>
<dbReference type="SUPFAM" id="SSF57903">
    <property type="entry name" value="FYVE/PHD zinc finger"/>
    <property type="match status" value="1"/>
</dbReference>
<dbReference type="PROSITE" id="PS51377">
    <property type="entry name" value="KIND"/>
    <property type="match status" value="1"/>
</dbReference>
<protein>
    <recommendedName>
        <fullName evidence="19">KIND domain-containing protein</fullName>
    </recommendedName>
</protein>
<dbReference type="AlphaFoldDB" id="A0AAD9JHT9"/>
<evidence type="ECO:0000256" key="3">
    <source>
        <dbReference type="ARBA" id="ARBA00004413"/>
    </source>
</evidence>
<dbReference type="GO" id="GO:0005886">
    <property type="term" value="C:plasma membrane"/>
    <property type="evidence" value="ECO:0007669"/>
    <property type="project" value="UniProtKB-SubCell"/>
</dbReference>
<dbReference type="Gene3D" id="3.30.40.10">
    <property type="entry name" value="Zinc/RING finger domain, C3HC4 (zinc finger)"/>
    <property type="match status" value="1"/>
</dbReference>
<dbReference type="GO" id="GO:0036089">
    <property type="term" value="P:cleavage furrow formation"/>
    <property type="evidence" value="ECO:0007669"/>
    <property type="project" value="TreeGrafter"/>
</dbReference>
<evidence type="ECO:0000256" key="5">
    <source>
        <dbReference type="ARBA" id="ARBA00022448"/>
    </source>
</evidence>
<evidence type="ECO:0000313" key="17">
    <source>
        <dbReference type="EMBL" id="KAK2153241.1"/>
    </source>
</evidence>
<comment type="similarity">
    <text evidence="4">Belongs to the spire family.</text>
</comment>
<reference evidence="17" key="1">
    <citation type="journal article" date="2023" name="Mol. Biol. Evol.">
        <title>Third-Generation Sequencing Reveals the Adaptive Role of the Epigenome in Three Deep-Sea Polychaetes.</title>
        <authorList>
            <person name="Perez M."/>
            <person name="Aroh O."/>
            <person name="Sun Y."/>
            <person name="Lan Y."/>
            <person name="Juniper S.K."/>
            <person name="Young C.R."/>
            <person name="Angers B."/>
            <person name="Qian P.Y."/>
        </authorList>
    </citation>
    <scope>NUCLEOTIDE SEQUENCE</scope>
    <source>
        <strain evidence="17">P08H-3</strain>
    </source>
</reference>
<evidence type="ECO:0000256" key="8">
    <source>
        <dbReference type="ARBA" id="ARBA00022737"/>
    </source>
</evidence>
<evidence type="ECO:0000256" key="10">
    <source>
        <dbReference type="ARBA" id="ARBA00023136"/>
    </source>
</evidence>
<evidence type="ECO:0000256" key="6">
    <source>
        <dbReference type="ARBA" id="ARBA00022475"/>
    </source>
</evidence>
<feature type="compositionally biased region" description="Low complexity" evidence="14">
    <location>
        <begin position="672"/>
        <end position="700"/>
    </location>
</feature>
<sequence length="841" mass="93983">MSTDKTRTALMISEKLKMLEASGHWSGSRVSKVSGISLRVVRCLGLVIYQALDYGLDDTEEHKLSPALEGLIQRMIDNDEEEDQDVSVNRGSDDVDGDEGIENDVEDDLRSPDNKKDDYRMSIDEVIQFCSAHLENPLDGALHYKAVCRALFAEATELLSFLERIATEKEQLQVDGDADSAEHAHLEQLQRGDWAHLWIQMMHELRQGVKLRKVASVNVRSSLEFELTPYEILMEDIRSHRYTLNKVMVDGDIPPRTKQDAHNVMLEFIRSRPPLHPVNDRKLPSPPPSVCNPRELLLDAIRSEPKLRPTPNSLVDITSDETNTPQRKIIKPNFSLCLSDEDEELSDSADDEFGDKNKVSPSPLSPLVPLSPPTLDDQLTWPQTVVHDLVTTVTRESPQRRHSITVCETPGGAASHRKKVYHYVTAAELLSDPGYHGYEMTYLAPDVPLSHTSGYTASGIMVSRKSRQGRRKIETDLHDTSDFCSDVGSTLLNSGLRFNPSVIYVFGMFHLLNGRYDRDSKARHKVAACDLRDRAEHRHGITVSESPASSEHAVDPHSHPATKLTSFLMSCKSNNLQSSLDCLSLTVDEVMHIRNVLTKAEVETLLVDPKLHDLVDKGKVCFTCRKTKFSLFGSWATKCKFCQRYVCSKCVSKVRIPTEHFEHIPVYALSPGSPSNGNDGSELTGSVPTSPSCSRSSFSPLGHSTPHRTGSNPDLLDAINMSPEMTASPFTRLKELALQGAQMALSNGASDEESPSRSKRNLQRSHTIAKPEKVLRGQEMDICTDCKMMIMEIIRASRSCLMAAPSKLNRERVFGSCPPPRKPNRDFHLNLKPVYKPSHKK</sequence>
<accession>A0AAD9JHT9</accession>
<gene>
    <name evidence="17" type="ORF">LSH36_303g01013</name>
</gene>
<evidence type="ECO:0000256" key="14">
    <source>
        <dbReference type="SAM" id="MobiDB-lite"/>
    </source>
</evidence>
<evidence type="ECO:0000313" key="18">
    <source>
        <dbReference type="Proteomes" id="UP001208570"/>
    </source>
</evidence>
<dbReference type="Proteomes" id="UP001208570">
    <property type="component" value="Unassembled WGS sequence"/>
</dbReference>
<dbReference type="InterPro" id="IPR013083">
    <property type="entry name" value="Znf_RING/FYVE/PHD"/>
</dbReference>
<organism evidence="17 18">
    <name type="scientific">Paralvinella palmiformis</name>
    <dbReference type="NCBI Taxonomy" id="53620"/>
    <lineage>
        <taxon>Eukaryota</taxon>
        <taxon>Metazoa</taxon>
        <taxon>Spiralia</taxon>
        <taxon>Lophotrochozoa</taxon>
        <taxon>Annelida</taxon>
        <taxon>Polychaeta</taxon>
        <taxon>Sedentaria</taxon>
        <taxon>Canalipalpata</taxon>
        <taxon>Terebellida</taxon>
        <taxon>Terebelliformia</taxon>
        <taxon>Alvinellidae</taxon>
        <taxon>Paralvinella</taxon>
    </lineage>
</organism>
<keyword evidence="13" id="KW-0968">Cytoplasmic vesicle</keyword>
<evidence type="ECO:0000256" key="11">
    <source>
        <dbReference type="ARBA" id="ARBA00023203"/>
    </source>
</evidence>
<keyword evidence="10" id="KW-0472">Membrane</keyword>
<keyword evidence="6" id="KW-1003">Cell membrane</keyword>
<dbReference type="Pfam" id="PF16474">
    <property type="entry name" value="KIND"/>
    <property type="match status" value="1"/>
</dbReference>
<dbReference type="InterPro" id="IPR003124">
    <property type="entry name" value="WH2_dom"/>
</dbReference>
<evidence type="ECO:0000256" key="4">
    <source>
        <dbReference type="ARBA" id="ARBA00010956"/>
    </source>
</evidence>
<dbReference type="GO" id="GO:0030659">
    <property type="term" value="C:cytoplasmic vesicle membrane"/>
    <property type="evidence" value="ECO:0007669"/>
    <property type="project" value="UniProtKB-SubCell"/>
</dbReference>
<dbReference type="PROSITE" id="PS51082">
    <property type="entry name" value="WH2"/>
    <property type="match status" value="1"/>
</dbReference>
<evidence type="ECO:0000256" key="9">
    <source>
        <dbReference type="ARBA" id="ARBA00022927"/>
    </source>
</evidence>
<dbReference type="GO" id="GO:0051639">
    <property type="term" value="P:actin filament network formation"/>
    <property type="evidence" value="ECO:0007669"/>
    <property type="project" value="TreeGrafter"/>
</dbReference>
<feature type="domain" description="WH2" evidence="15">
    <location>
        <begin position="293"/>
        <end position="310"/>
    </location>
</feature>
<evidence type="ECO:0000256" key="13">
    <source>
        <dbReference type="ARBA" id="ARBA00023329"/>
    </source>
</evidence>
<feature type="compositionally biased region" description="Acidic residues" evidence="14">
    <location>
        <begin position="341"/>
        <end position="353"/>
    </location>
</feature>
<keyword evidence="12" id="KW-0206">Cytoskeleton</keyword>
<dbReference type="InterPro" id="IPR011011">
    <property type="entry name" value="Znf_FYVE_PHD"/>
</dbReference>
<dbReference type="InterPro" id="IPR029901">
    <property type="entry name" value="Spire"/>
</dbReference>
<comment type="subcellular location">
    <subcellularLocation>
        <location evidence="3">Cell membrane</location>
        <topology evidence="3">Peripheral membrane protein</topology>
        <orientation evidence="3">Cytoplasmic side</orientation>
    </subcellularLocation>
    <subcellularLocation>
        <location evidence="2">Cytoplasm</location>
        <location evidence="2">Cytoskeleton</location>
    </subcellularLocation>
    <subcellularLocation>
        <location evidence="1">Cytoplasmic vesicle membrane</location>
        <topology evidence="1">Peripheral membrane protein</topology>
        <orientation evidence="1">Cytoplasmic side</orientation>
    </subcellularLocation>
</comment>
<keyword evidence="5" id="KW-0813">Transport</keyword>
<dbReference type="GO" id="GO:0003779">
    <property type="term" value="F:actin binding"/>
    <property type="evidence" value="ECO:0007669"/>
    <property type="project" value="UniProtKB-KW"/>
</dbReference>
<feature type="region of interest" description="Disordered" evidence="14">
    <location>
        <begin position="80"/>
        <end position="116"/>
    </location>
</feature>
<dbReference type="GO" id="GO:0040038">
    <property type="term" value="P:polar body extrusion after meiotic divisions"/>
    <property type="evidence" value="ECO:0007669"/>
    <property type="project" value="TreeGrafter"/>
</dbReference>
<dbReference type="PANTHER" id="PTHR21345">
    <property type="entry name" value="SPIRE"/>
    <property type="match status" value="1"/>
</dbReference>
<feature type="compositionally biased region" description="Acidic residues" evidence="14">
    <location>
        <begin position="94"/>
        <end position="107"/>
    </location>
</feature>